<gene>
    <name evidence="3" type="ORF">GCM10023314_14070</name>
</gene>
<protein>
    <submittedName>
        <fullName evidence="3">Glycoside hydrolase family 16 protein</fullName>
    </submittedName>
</protein>
<organism evidence="3 4">
    <name type="scientific">Algibacter agarivorans</name>
    <dbReference type="NCBI Taxonomy" id="1109741"/>
    <lineage>
        <taxon>Bacteria</taxon>
        <taxon>Pseudomonadati</taxon>
        <taxon>Bacteroidota</taxon>
        <taxon>Flavobacteriia</taxon>
        <taxon>Flavobacteriales</taxon>
        <taxon>Flavobacteriaceae</taxon>
        <taxon>Algibacter</taxon>
    </lineage>
</organism>
<evidence type="ECO:0000259" key="2">
    <source>
        <dbReference type="PROSITE" id="PS51762"/>
    </source>
</evidence>
<evidence type="ECO:0000256" key="1">
    <source>
        <dbReference type="ARBA" id="ARBA00006865"/>
    </source>
</evidence>
<dbReference type="Proteomes" id="UP001501302">
    <property type="component" value="Unassembled WGS sequence"/>
</dbReference>
<dbReference type="PROSITE" id="PS51762">
    <property type="entry name" value="GH16_2"/>
    <property type="match status" value="1"/>
</dbReference>
<sequence>MNSKNIIRMKTKIFKQHIIYRKVNLVFGILGLTVLVLLTVFTSCSTDETQTVARFTELAMADEFDVEGAPNPAIWGYNIGDGSDTPAGSGWGNGELQYYTNRTENVKVENGVLIISARKESFNGSSYTSARLLTKGKLEQTYGRFEARMRLPYGQGIWPAFWLLGDDSNGTEVWPQIGEIDIMEYVGDEPTRMFGTVHGPLYSGGESISKAYELNNDRFDTGFHIFGIEWGPDYINYYVDDVLYNQITPDDVPGEWVFNRGPFYIIINLAVGGSLPGPPNDETVFPQNLLVDYVRVYKRSNN</sequence>
<keyword evidence="4" id="KW-1185">Reference proteome</keyword>
<evidence type="ECO:0000313" key="3">
    <source>
        <dbReference type="EMBL" id="GAA4942172.1"/>
    </source>
</evidence>
<keyword evidence="3" id="KW-0378">Hydrolase</keyword>
<dbReference type="PANTHER" id="PTHR10963">
    <property type="entry name" value="GLYCOSYL HYDROLASE-RELATED"/>
    <property type="match status" value="1"/>
</dbReference>
<comment type="similarity">
    <text evidence="1">Belongs to the glycosyl hydrolase 16 family.</text>
</comment>
<proteinExistence type="inferred from homology"/>
<dbReference type="SUPFAM" id="SSF49899">
    <property type="entry name" value="Concanavalin A-like lectins/glucanases"/>
    <property type="match status" value="1"/>
</dbReference>
<dbReference type="EMBL" id="BAABJJ010000014">
    <property type="protein sequence ID" value="GAA4942172.1"/>
    <property type="molecule type" value="Genomic_DNA"/>
</dbReference>
<dbReference type="InterPro" id="IPR050546">
    <property type="entry name" value="Glycosyl_Hydrlase_16"/>
</dbReference>
<dbReference type="PANTHER" id="PTHR10963:SF55">
    <property type="entry name" value="GLYCOSIDE HYDROLASE FAMILY 16 PROTEIN"/>
    <property type="match status" value="1"/>
</dbReference>
<dbReference type="Gene3D" id="2.60.120.200">
    <property type="match status" value="1"/>
</dbReference>
<dbReference type="InterPro" id="IPR000757">
    <property type="entry name" value="Beta-glucanase-like"/>
</dbReference>
<name>A0ABP9GG17_9FLAO</name>
<accession>A0ABP9GG17</accession>
<comment type="caution">
    <text evidence="3">The sequence shown here is derived from an EMBL/GenBank/DDBJ whole genome shotgun (WGS) entry which is preliminary data.</text>
</comment>
<dbReference type="GO" id="GO:0016787">
    <property type="term" value="F:hydrolase activity"/>
    <property type="evidence" value="ECO:0007669"/>
    <property type="project" value="UniProtKB-KW"/>
</dbReference>
<dbReference type="Pfam" id="PF00722">
    <property type="entry name" value="Glyco_hydro_16"/>
    <property type="match status" value="1"/>
</dbReference>
<reference evidence="4" key="1">
    <citation type="journal article" date="2019" name="Int. J. Syst. Evol. Microbiol.">
        <title>The Global Catalogue of Microorganisms (GCM) 10K type strain sequencing project: providing services to taxonomists for standard genome sequencing and annotation.</title>
        <authorList>
            <consortium name="The Broad Institute Genomics Platform"/>
            <consortium name="The Broad Institute Genome Sequencing Center for Infectious Disease"/>
            <person name="Wu L."/>
            <person name="Ma J."/>
        </authorList>
    </citation>
    <scope>NUCLEOTIDE SEQUENCE [LARGE SCALE GENOMIC DNA]</scope>
    <source>
        <strain evidence="4">JCM 18285</strain>
    </source>
</reference>
<evidence type="ECO:0000313" key="4">
    <source>
        <dbReference type="Proteomes" id="UP001501302"/>
    </source>
</evidence>
<dbReference type="InterPro" id="IPR013320">
    <property type="entry name" value="ConA-like_dom_sf"/>
</dbReference>
<dbReference type="CDD" id="cd08023">
    <property type="entry name" value="GH16_laminarinase_like"/>
    <property type="match status" value="1"/>
</dbReference>
<feature type="domain" description="GH16" evidence="2">
    <location>
        <begin position="64"/>
        <end position="302"/>
    </location>
</feature>